<dbReference type="EMBL" id="AQQX01000002">
    <property type="protein sequence ID" value="KGM49694.1"/>
    <property type="molecule type" value="Genomic_DNA"/>
</dbReference>
<dbReference type="SUPFAM" id="SSF55729">
    <property type="entry name" value="Acyl-CoA N-acyltransferases (Nat)"/>
    <property type="match status" value="1"/>
</dbReference>
<dbReference type="Pfam" id="PF00583">
    <property type="entry name" value="Acetyltransf_1"/>
    <property type="match status" value="1"/>
</dbReference>
<reference evidence="4 5" key="1">
    <citation type="journal article" date="2015" name="Antonie Van Leeuwenhoek">
        <title>Pseudooceanicola atlanticus gen. nov. sp. nov., isolated from surface seawater of the Atlantic Ocean and reclassification of Oceanicola batsensis, Oceanicola marinus, Oceanicola nitratireducens, Oceanicola nanhaiensis, Oceanicola antarcticus and Oceanicola flagellatus, as Pseudooceanicola batsensis comb. nov., Pseudooceanicola marinus comb. nov., Pseudooceanicola nitratireducens comb. nov., Pseudooceanicola nanhaiensis comb. nov., Pseudooceanicola antarcticus comb. nov., and Pseudooceanicola flagellatus comb. nov.</title>
        <authorList>
            <person name="Lai Q."/>
            <person name="Li G."/>
            <person name="Liu X."/>
            <person name="Du Y."/>
            <person name="Sun F."/>
            <person name="Shao Z."/>
        </authorList>
    </citation>
    <scope>NUCLEOTIDE SEQUENCE [LARGE SCALE GENOMIC DNA]</scope>
    <source>
        <strain evidence="4 5">22II-s11g</strain>
    </source>
</reference>
<dbReference type="PROSITE" id="PS51186">
    <property type="entry name" value="GNAT"/>
    <property type="match status" value="1"/>
</dbReference>
<dbReference type="eggNOG" id="COG0456">
    <property type="taxonomic scope" value="Bacteria"/>
</dbReference>
<dbReference type="AlphaFoldDB" id="A0A0A0EH16"/>
<comment type="caution">
    <text evidence="4">The sequence shown here is derived from an EMBL/GenBank/DDBJ whole genome shotgun (WGS) entry which is preliminary data.</text>
</comment>
<gene>
    <name evidence="4" type="ORF">ATO9_06685</name>
</gene>
<keyword evidence="1" id="KW-0808">Transferase</keyword>
<evidence type="ECO:0000313" key="4">
    <source>
        <dbReference type="EMBL" id="KGM49694.1"/>
    </source>
</evidence>
<accession>A0A0A0EH16</accession>
<protein>
    <recommendedName>
        <fullName evidence="3">N-acetyltransferase domain-containing protein</fullName>
    </recommendedName>
</protein>
<sequence length="162" mass="18303">MQDTDTLTMRPAQPDDIAAIAGLWHAGWMDGHAARAPAALMAQRDPESFRIRTERWIADFRLMESDGQLIGFHLCKGDEVNQFYLDAAARGSGAAMRLMQDAEDHQRARGHGTIWLACAIGNDRARRFYEKAGWRYAGEETHEMETATAPIPLTIWRMEKTL</sequence>
<keyword evidence="5" id="KW-1185">Reference proteome</keyword>
<organism evidence="4 5">
    <name type="scientific">Pseudooceanicola atlanticus</name>
    <dbReference type="NCBI Taxonomy" id="1461694"/>
    <lineage>
        <taxon>Bacteria</taxon>
        <taxon>Pseudomonadati</taxon>
        <taxon>Pseudomonadota</taxon>
        <taxon>Alphaproteobacteria</taxon>
        <taxon>Rhodobacterales</taxon>
        <taxon>Paracoccaceae</taxon>
        <taxon>Pseudooceanicola</taxon>
    </lineage>
</organism>
<dbReference type="InterPro" id="IPR000182">
    <property type="entry name" value="GNAT_dom"/>
</dbReference>
<evidence type="ECO:0000259" key="3">
    <source>
        <dbReference type="PROSITE" id="PS51186"/>
    </source>
</evidence>
<dbReference type="Gene3D" id="3.40.630.30">
    <property type="match status" value="1"/>
</dbReference>
<feature type="domain" description="N-acetyltransferase" evidence="3">
    <location>
        <begin position="7"/>
        <end position="162"/>
    </location>
</feature>
<dbReference type="Proteomes" id="UP000030004">
    <property type="component" value="Unassembled WGS sequence"/>
</dbReference>
<proteinExistence type="predicted"/>
<dbReference type="InterPro" id="IPR016181">
    <property type="entry name" value="Acyl_CoA_acyltransferase"/>
</dbReference>
<dbReference type="GO" id="GO:0016747">
    <property type="term" value="F:acyltransferase activity, transferring groups other than amino-acyl groups"/>
    <property type="evidence" value="ECO:0007669"/>
    <property type="project" value="InterPro"/>
</dbReference>
<dbReference type="CDD" id="cd04301">
    <property type="entry name" value="NAT_SF"/>
    <property type="match status" value="1"/>
</dbReference>
<evidence type="ECO:0000256" key="1">
    <source>
        <dbReference type="ARBA" id="ARBA00022679"/>
    </source>
</evidence>
<evidence type="ECO:0000313" key="5">
    <source>
        <dbReference type="Proteomes" id="UP000030004"/>
    </source>
</evidence>
<dbReference type="PANTHER" id="PTHR43877">
    <property type="entry name" value="AMINOALKYLPHOSPHONATE N-ACETYLTRANSFERASE-RELATED-RELATED"/>
    <property type="match status" value="1"/>
</dbReference>
<dbReference type="RefSeq" id="WP_238318675.1">
    <property type="nucleotide sequence ID" value="NZ_AQQX01000002.1"/>
</dbReference>
<keyword evidence="2" id="KW-0012">Acyltransferase</keyword>
<name>A0A0A0EH16_9RHOB</name>
<dbReference type="STRING" id="1461694.ATO9_06685"/>
<evidence type="ECO:0000256" key="2">
    <source>
        <dbReference type="ARBA" id="ARBA00023315"/>
    </source>
</evidence>
<dbReference type="InterPro" id="IPR050832">
    <property type="entry name" value="Bact_Acetyltransf"/>
</dbReference>